<keyword evidence="3" id="KW-1185">Reference proteome</keyword>
<organism evidence="2 3">
    <name type="scientific">Domibacillus mangrovi</name>
    <dbReference type="NCBI Taxonomy" id="1714354"/>
    <lineage>
        <taxon>Bacteria</taxon>
        <taxon>Bacillati</taxon>
        <taxon>Bacillota</taxon>
        <taxon>Bacilli</taxon>
        <taxon>Bacillales</taxon>
        <taxon>Bacillaceae</taxon>
        <taxon>Domibacillus</taxon>
    </lineage>
</organism>
<sequence>MWSDYVNWFNELRIHGTLGYVSPVDFREMSLKKVV</sequence>
<evidence type="ECO:0000313" key="2">
    <source>
        <dbReference type="EMBL" id="OKL35264.1"/>
    </source>
</evidence>
<dbReference type="EMBL" id="MRWQ01000031">
    <property type="protein sequence ID" value="OKL35264.1"/>
    <property type="molecule type" value="Genomic_DNA"/>
</dbReference>
<evidence type="ECO:0000259" key="1">
    <source>
        <dbReference type="Pfam" id="PF13333"/>
    </source>
</evidence>
<dbReference type="AlphaFoldDB" id="A0A1Q5NZ32"/>
<evidence type="ECO:0000313" key="3">
    <source>
        <dbReference type="Proteomes" id="UP000186524"/>
    </source>
</evidence>
<reference evidence="2 3" key="1">
    <citation type="submission" date="2016-12" db="EMBL/GenBank/DDBJ databases">
        <title>Domibacillus sp. SAOS 44 whole genome sequencing.</title>
        <authorList>
            <person name="Verma A."/>
            <person name="Krishnamurthi S."/>
        </authorList>
    </citation>
    <scope>NUCLEOTIDE SEQUENCE [LARGE SCALE GENOMIC DNA]</scope>
    <source>
        <strain evidence="2 3">SAOS 44</strain>
    </source>
</reference>
<dbReference type="InterPro" id="IPR001584">
    <property type="entry name" value="Integrase_cat-core"/>
</dbReference>
<gene>
    <name evidence="2" type="ORF">BLL40_16390</name>
</gene>
<proteinExistence type="predicted"/>
<dbReference type="GO" id="GO:0015074">
    <property type="term" value="P:DNA integration"/>
    <property type="evidence" value="ECO:0007669"/>
    <property type="project" value="InterPro"/>
</dbReference>
<comment type="caution">
    <text evidence="2">The sequence shown here is derived from an EMBL/GenBank/DDBJ whole genome shotgun (WGS) entry which is preliminary data.</text>
</comment>
<dbReference type="Pfam" id="PF13333">
    <property type="entry name" value="rve_2"/>
    <property type="match status" value="1"/>
</dbReference>
<dbReference type="RefSeq" id="WP_073712929.1">
    <property type="nucleotide sequence ID" value="NZ_MRWQ01000031.1"/>
</dbReference>
<dbReference type="Proteomes" id="UP000186524">
    <property type="component" value="Unassembled WGS sequence"/>
</dbReference>
<dbReference type="OrthoDB" id="9781005at2"/>
<name>A0A1Q5NZ32_9BACI</name>
<accession>A0A1Q5NZ32</accession>
<feature type="domain" description="Integrase catalytic" evidence="1">
    <location>
        <begin position="3"/>
        <end position="31"/>
    </location>
</feature>
<protein>
    <recommendedName>
        <fullName evidence="1">Integrase catalytic domain-containing protein</fullName>
    </recommendedName>
</protein>